<dbReference type="InterPro" id="IPR036155">
    <property type="entry name" value="Crypto/Photolyase_N_sf"/>
</dbReference>
<comment type="similarity">
    <text evidence="1 7">Belongs to the DNA photolyase class-1 family.</text>
</comment>
<evidence type="ECO:0000256" key="2">
    <source>
        <dbReference type="ARBA" id="ARBA00022630"/>
    </source>
</evidence>
<dbReference type="InterPro" id="IPR014729">
    <property type="entry name" value="Rossmann-like_a/b/a_fold"/>
</dbReference>
<keyword evidence="3 5" id="KW-0274">FAD</keyword>
<dbReference type="PANTHER" id="PTHR11455:SF22">
    <property type="entry name" value="CRYPTOCHROME DASH"/>
    <property type="match status" value="1"/>
</dbReference>
<proteinExistence type="inferred from homology"/>
<reference evidence="10" key="1">
    <citation type="submission" date="2023-07" db="EMBL/GenBank/DDBJ databases">
        <title>Chromosome-level genome assembly of Artemia franciscana.</title>
        <authorList>
            <person name="Jo E."/>
        </authorList>
    </citation>
    <scope>NUCLEOTIDE SEQUENCE</scope>
    <source>
        <tissue evidence="10">Whole body</tissue>
    </source>
</reference>
<evidence type="ECO:0000256" key="7">
    <source>
        <dbReference type="RuleBase" id="RU367151"/>
    </source>
</evidence>
<evidence type="ECO:0000259" key="9">
    <source>
        <dbReference type="PROSITE" id="PS51645"/>
    </source>
</evidence>
<dbReference type="EMBL" id="JAVRJZ010000017">
    <property type="protein sequence ID" value="KAK2710093.1"/>
    <property type="molecule type" value="Genomic_DNA"/>
</dbReference>
<dbReference type="SUPFAM" id="SSF48173">
    <property type="entry name" value="Cryptochrome/photolyase FAD-binding domain"/>
    <property type="match status" value="1"/>
</dbReference>
<feature type="region of interest" description="Disordered" evidence="8">
    <location>
        <begin position="481"/>
        <end position="512"/>
    </location>
</feature>
<dbReference type="GO" id="GO:0003904">
    <property type="term" value="F:deoxyribodipyrimidine photo-lyase activity"/>
    <property type="evidence" value="ECO:0007669"/>
    <property type="project" value="TreeGrafter"/>
</dbReference>
<feature type="binding site" evidence="5">
    <location>
        <begin position="253"/>
        <end position="257"/>
    </location>
    <ligand>
        <name>FAD</name>
        <dbReference type="ChEBI" id="CHEBI:57692"/>
    </ligand>
</feature>
<keyword evidence="2 5" id="KW-0285">Flavoprotein</keyword>
<dbReference type="Proteomes" id="UP001187531">
    <property type="component" value="Unassembled WGS sequence"/>
</dbReference>
<evidence type="ECO:0000256" key="8">
    <source>
        <dbReference type="SAM" id="MobiDB-lite"/>
    </source>
</evidence>
<comment type="caution">
    <text evidence="10">The sequence shown here is derived from an EMBL/GenBank/DDBJ whole genome shotgun (WGS) entry which is preliminary data.</text>
</comment>
<evidence type="ECO:0000256" key="3">
    <source>
        <dbReference type="ARBA" id="ARBA00022827"/>
    </source>
</evidence>
<dbReference type="PANTHER" id="PTHR11455">
    <property type="entry name" value="CRYPTOCHROME"/>
    <property type="match status" value="1"/>
</dbReference>
<evidence type="ECO:0000256" key="5">
    <source>
        <dbReference type="PIRSR" id="PIRSR602081-1"/>
    </source>
</evidence>
<feature type="domain" description="Photolyase/cryptochrome alpha/beta" evidence="9">
    <location>
        <begin position="4"/>
        <end position="142"/>
    </location>
</feature>
<dbReference type="Gene3D" id="1.10.579.10">
    <property type="entry name" value="DNA Cyclobutane Dipyrimidine Photolyase, subunit A, domain 3"/>
    <property type="match status" value="1"/>
</dbReference>
<feature type="binding site" evidence="5">
    <location>
        <begin position="390"/>
        <end position="392"/>
    </location>
    <ligand>
        <name>FAD</name>
        <dbReference type="ChEBI" id="CHEBI:57692"/>
    </ligand>
</feature>
<organism evidence="10 11">
    <name type="scientific">Artemia franciscana</name>
    <name type="common">Brine shrimp</name>
    <name type="synonym">Artemia sanfranciscana</name>
    <dbReference type="NCBI Taxonomy" id="6661"/>
    <lineage>
        <taxon>Eukaryota</taxon>
        <taxon>Metazoa</taxon>
        <taxon>Ecdysozoa</taxon>
        <taxon>Arthropoda</taxon>
        <taxon>Crustacea</taxon>
        <taxon>Branchiopoda</taxon>
        <taxon>Anostraca</taxon>
        <taxon>Artemiidae</taxon>
        <taxon>Artemia</taxon>
    </lineage>
</organism>
<gene>
    <name evidence="10" type="ORF">QYM36_013686</name>
</gene>
<evidence type="ECO:0000256" key="4">
    <source>
        <dbReference type="ARBA" id="ARBA00022991"/>
    </source>
</evidence>
<dbReference type="PRINTS" id="PR00147">
    <property type="entry name" value="DNAPHOTLYASE"/>
</dbReference>
<evidence type="ECO:0000256" key="6">
    <source>
        <dbReference type="PIRSR" id="PIRSR602081-2"/>
    </source>
</evidence>
<dbReference type="InterPro" id="IPR036134">
    <property type="entry name" value="Crypto/Photolyase_FAD-like_sf"/>
</dbReference>
<evidence type="ECO:0000313" key="10">
    <source>
        <dbReference type="EMBL" id="KAK2710093.1"/>
    </source>
</evidence>
<dbReference type="GO" id="GO:0003684">
    <property type="term" value="F:damaged DNA binding"/>
    <property type="evidence" value="ECO:0007669"/>
    <property type="project" value="TreeGrafter"/>
</dbReference>
<evidence type="ECO:0000256" key="1">
    <source>
        <dbReference type="ARBA" id="ARBA00005862"/>
    </source>
</evidence>
<accession>A0AA88HEY8</accession>
<comment type="cofactor">
    <cofactor evidence="5 7">
        <name>FAD</name>
        <dbReference type="ChEBI" id="CHEBI:57692"/>
    </cofactor>
    <text evidence="5 7">Binds 1 FAD per subunit.</text>
</comment>
<dbReference type="NCBIfam" id="TIGR02765">
    <property type="entry name" value="crypto_DASH"/>
    <property type="match status" value="1"/>
</dbReference>
<evidence type="ECO:0000313" key="11">
    <source>
        <dbReference type="Proteomes" id="UP001187531"/>
    </source>
</evidence>
<dbReference type="InterPro" id="IPR005101">
    <property type="entry name" value="Cryptochr/Photolyase_FAD-bd"/>
</dbReference>
<comment type="function">
    <text evidence="7">May have a photoreceptor function.</text>
</comment>
<dbReference type="GO" id="GO:0000719">
    <property type="term" value="P:photoreactive repair"/>
    <property type="evidence" value="ECO:0007669"/>
    <property type="project" value="TreeGrafter"/>
</dbReference>
<dbReference type="Gene3D" id="3.40.50.620">
    <property type="entry name" value="HUPs"/>
    <property type="match status" value="1"/>
</dbReference>
<dbReference type="Pfam" id="PF00875">
    <property type="entry name" value="DNA_photolyase"/>
    <property type="match status" value="1"/>
</dbReference>
<dbReference type="SUPFAM" id="SSF52425">
    <property type="entry name" value="Cryptochrome/photolyase, N-terminal domain"/>
    <property type="match status" value="1"/>
</dbReference>
<dbReference type="GO" id="GO:0071949">
    <property type="term" value="F:FAD binding"/>
    <property type="evidence" value="ECO:0007669"/>
    <property type="project" value="TreeGrafter"/>
</dbReference>
<dbReference type="InterPro" id="IPR014133">
    <property type="entry name" value="Cry_DASH"/>
</dbReference>
<sequence length="512" mass="59837">MAKRLAIYLFRNDLRVHDNYCLLWSHLNCDLILPLYCFDPRHFQETWHFGFPKTGPQRTKFLLESVCDLRSNLLARNSNLLIKKETPENAIQDLFKMLKNDHKLFLVFQEEVTKEEIDVERALKKICKAENVEVHTIWNATLYNKEDIPFKVSHVPDTYTGFRKSVESQCEVRSTVKMPDTLKPFPNVNIDLGHIPSSKDLGISDFLPHPKSAFPWKGGETSALKRVNYFLWESDKVAKYKETRNGLIGDDYSTKFSAWLSVGCLSPRFVYSEVKKYEQKRVSNQSTYWVIFELIWRDYFRYVALKYGDKMFYPSGIMGKHIEWKQDMKKFDLWKDGKTGVPFVDANMRELALTGWMSNRGRQNVASFLVKDLGIDWRLGAEWFESQLIDHDVCSNYGNWNYAAGIGNDPRENRKFNMIKQGLDYDPEGEFVRLWVPELAPVKNGKVHTPWTLTGNDFVDIDYPKPMVIAPEWSRQLGRVNPSGFYKNQQKKGMGNQRGLDFYFSNKNQPKK</sequence>
<dbReference type="PROSITE" id="PS51645">
    <property type="entry name" value="PHR_CRY_ALPHA_BETA"/>
    <property type="match status" value="1"/>
</dbReference>
<dbReference type="InterPro" id="IPR002081">
    <property type="entry name" value="Cryptochrome/DNA_photolyase_1"/>
</dbReference>
<name>A0AA88HEY8_ARTSF</name>
<protein>
    <recommendedName>
        <fullName evidence="7">Cryptochrome DASH</fullName>
    </recommendedName>
</protein>
<feature type="site" description="Electron transfer via tryptophanyl radical" evidence="6">
    <location>
        <position position="400"/>
    </location>
</feature>
<feature type="site" description="Electron transfer via tryptophanyl radical" evidence="6">
    <location>
        <position position="377"/>
    </location>
</feature>
<feature type="binding site" evidence="5">
    <location>
        <position position="240"/>
    </location>
    <ligand>
        <name>FAD</name>
        <dbReference type="ChEBI" id="CHEBI:57692"/>
    </ligand>
</feature>
<feature type="site" description="Electron transfer via tryptophanyl radical" evidence="6">
    <location>
        <position position="324"/>
    </location>
</feature>
<keyword evidence="4 7" id="KW-0157">Chromophore</keyword>
<dbReference type="Gene3D" id="1.25.40.80">
    <property type="match status" value="1"/>
</dbReference>
<dbReference type="Pfam" id="PF03441">
    <property type="entry name" value="FAD_binding_7"/>
    <property type="match status" value="1"/>
</dbReference>
<comment type="cofactor">
    <cofactor evidence="7">
        <name>(6R)-5,10-methylene-5,6,7,8-tetrahydrofolate</name>
        <dbReference type="ChEBI" id="CHEBI:15636"/>
    </cofactor>
    <text evidence="7">Binds 1 5,10-methenyltetrahydrofolate (MTHF) per subunit.</text>
</comment>
<dbReference type="InterPro" id="IPR006050">
    <property type="entry name" value="DNA_photolyase_N"/>
</dbReference>
<keyword evidence="11" id="KW-1185">Reference proteome</keyword>
<dbReference type="AlphaFoldDB" id="A0AA88HEY8"/>